<keyword evidence="7 10" id="KW-0460">Magnesium</keyword>
<comment type="similarity">
    <text evidence="10">Belongs to the ApbE family.</text>
</comment>
<evidence type="ECO:0000256" key="6">
    <source>
        <dbReference type="ARBA" id="ARBA00022827"/>
    </source>
</evidence>
<evidence type="ECO:0000256" key="1">
    <source>
        <dbReference type="ARBA" id="ARBA00011955"/>
    </source>
</evidence>
<dbReference type="EMBL" id="SDDZ01000008">
    <property type="protein sequence ID" value="RXJ46100.1"/>
    <property type="molecule type" value="Genomic_DNA"/>
</dbReference>
<feature type="binding site" evidence="11">
    <location>
        <position position="188"/>
    </location>
    <ligand>
        <name>Mg(2+)</name>
        <dbReference type="ChEBI" id="CHEBI:18420"/>
    </ligand>
</feature>
<keyword evidence="6 10" id="KW-0274">FAD</keyword>
<keyword evidence="3 10" id="KW-0285">Flavoprotein</keyword>
<evidence type="ECO:0000256" key="9">
    <source>
        <dbReference type="ARBA" id="ARBA00048540"/>
    </source>
</evidence>
<evidence type="ECO:0000256" key="4">
    <source>
        <dbReference type="ARBA" id="ARBA00022679"/>
    </source>
</evidence>
<dbReference type="SUPFAM" id="SSF143631">
    <property type="entry name" value="ApbE-like"/>
    <property type="match status" value="1"/>
</dbReference>
<organism evidence="13 14">
    <name type="scientific">Gelidibacter gilvus</name>
    <dbReference type="NCBI Taxonomy" id="59602"/>
    <lineage>
        <taxon>Bacteria</taxon>
        <taxon>Pseudomonadati</taxon>
        <taxon>Bacteroidota</taxon>
        <taxon>Flavobacteriia</taxon>
        <taxon>Flavobacteriales</taxon>
        <taxon>Flavobacteriaceae</taxon>
        <taxon>Gelidibacter</taxon>
    </lineage>
</organism>
<feature type="transmembrane region" description="Helical" evidence="12">
    <location>
        <begin position="25"/>
        <end position="42"/>
    </location>
</feature>
<evidence type="ECO:0000313" key="13">
    <source>
        <dbReference type="EMBL" id="RXJ46100.1"/>
    </source>
</evidence>
<keyword evidence="12" id="KW-0472">Membrane</keyword>
<keyword evidence="12" id="KW-1133">Transmembrane helix</keyword>
<keyword evidence="14" id="KW-1185">Reference proteome</keyword>
<dbReference type="InterPro" id="IPR024932">
    <property type="entry name" value="ApbE"/>
</dbReference>
<accession>A0A4Q0XF99</accession>
<keyword evidence="4 10" id="KW-0808">Transferase</keyword>
<evidence type="ECO:0000313" key="14">
    <source>
        <dbReference type="Proteomes" id="UP000289792"/>
    </source>
</evidence>
<dbReference type="GO" id="GO:0046872">
    <property type="term" value="F:metal ion binding"/>
    <property type="evidence" value="ECO:0007669"/>
    <property type="project" value="UniProtKB-UniRule"/>
</dbReference>
<evidence type="ECO:0000256" key="10">
    <source>
        <dbReference type="PIRNR" id="PIRNR006268"/>
    </source>
</evidence>
<comment type="caution">
    <text evidence="13">The sequence shown here is derived from an EMBL/GenBank/DDBJ whole genome shotgun (WGS) entry which is preliminary data.</text>
</comment>
<evidence type="ECO:0000256" key="3">
    <source>
        <dbReference type="ARBA" id="ARBA00022630"/>
    </source>
</evidence>
<dbReference type="Proteomes" id="UP000289792">
    <property type="component" value="Unassembled WGS sequence"/>
</dbReference>
<dbReference type="EC" id="2.7.1.180" evidence="1 10"/>
<dbReference type="Pfam" id="PF02424">
    <property type="entry name" value="ApbE"/>
    <property type="match status" value="1"/>
</dbReference>
<dbReference type="PANTHER" id="PTHR30040">
    <property type="entry name" value="THIAMINE BIOSYNTHESIS LIPOPROTEIN APBE"/>
    <property type="match status" value="1"/>
</dbReference>
<evidence type="ECO:0000256" key="11">
    <source>
        <dbReference type="PIRSR" id="PIRSR006268-2"/>
    </source>
</evidence>
<feature type="binding site" evidence="11">
    <location>
        <position position="309"/>
    </location>
    <ligand>
        <name>Mg(2+)</name>
        <dbReference type="ChEBI" id="CHEBI:18420"/>
    </ligand>
</feature>
<gene>
    <name evidence="13" type="ORF">ESZ48_13485</name>
</gene>
<comment type="cofactor">
    <cofactor evidence="11">
        <name>Mg(2+)</name>
        <dbReference type="ChEBI" id="CHEBI:18420"/>
    </cofactor>
    <cofactor evidence="11">
        <name>Mn(2+)</name>
        <dbReference type="ChEBI" id="CHEBI:29035"/>
    </cofactor>
    <text evidence="11">Magnesium. Can also use manganese.</text>
</comment>
<dbReference type="InterPro" id="IPR003374">
    <property type="entry name" value="ApbE-like_sf"/>
</dbReference>
<reference evidence="13 14" key="1">
    <citation type="submission" date="2019-01" db="EMBL/GenBank/DDBJ databases">
        <title>Genome sequence of the Antarctic species Gelidibacter gilvus ACAM 158(T).</title>
        <authorList>
            <person name="Bowman J.P."/>
        </authorList>
    </citation>
    <scope>NUCLEOTIDE SEQUENCE [LARGE SCALE GENOMIC DNA]</scope>
    <source>
        <strain evidence="13 14">IC158</strain>
    </source>
</reference>
<protein>
    <recommendedName>
        <fullName evidence="2 10">FAD:protein FMN transferase</fullName>
        <ecNumber evidence="1 10">2.7.1.180</ecNumber>
    </recommendedName>
    <alternativeName>
        <fullName evidence="8 10">Flavin transferase</fullName>
    </alternativeName>
</protein>
<evidence type="ECO:0000256" key="5">
    <source>
        <dbReference type="ARBA" id="ARBA00022723"/>
    </source>
</evidence>
<feature type="binding site" evidence="11">
    <location>
        <position position="305"/>
    </location>
    <ligand>
        <name>Mg(2+)</name>
        <dbReference type="ChEBI" id="CHEBI:18420"/>
    </ligand>
</feature>
<evidence type="ECO:0000256" key="12">
    <source>
        <dbReference type="SAM" id="Phobius"/>
    </source>
</evidence>
<dbReference type="Gene3D" id="3.10.520.10">
    <property type="entry name" value="ApbE-like domains"/>
    <property type="match status" value="1"/>
</dbReference>
<keyword evidence="12" id="KW-0812">Transmembrane</keyword>
<comment type="catalytic activity">
    <reaction evidence="9 10">
        <text>L-threonyl-[protein] + FAD = FMN-L-threonyl-[protein] + AMP + H(+)</text>
        <dbReference type="Rhea" id="RHEA:36847"/>
        <dbReference type="Rhea" id="RHEA-COMP:11060"/>
        <dbReference type="Rhea" id="RHEA-COMP:11061"/>
        <dbReference type="ChEBI" id="CHEBI:15378"/>
        <dbReference type="ChEBI" id="CHEBI:30013"/>
        <dbReference type="ChEBI" id="CHEBI:57692"/>
        <dbReference type="ChEBI" id="CHEBI:74257"/>
        <dbReference type="ChEBI" id="CHEBI:456215"/>
        <dbReference type="EC" id="2.7.1.180"/>
    </reaction>
</comment>
<dbReference type="AlphaFoldDB" id="A0A4Q0XF99"/>
<keyword evidence="5 10" id="KW-0479">Metal-binding</keyword>
<name>A0A4Q0XF99_9FLAO</name>
<sequence length="353" mass="39859">MTRSCPENYRGSQRFTYNFSKKTRVFLTTGIGILLVFCTFSCKQEPINTKMSGEVFGTSYGVQYYSEKNRSFQRQFDSLFDIINTSMSTYQKDSDISKINRNEAFTIDEHFKNVFSASKEIYEATDGVFDPTIGVLVNAWDFGPEGKVVALDSLKIDSLMLSVGLDKVTLNNNTITKENPNTFIDFNAIAKGYGVDVIADFLESQNIKDYIVEIGGEIRCKGQNFEKQKPWKVGVELPHFDIEQSVLKTISLYDEAMATSGTYRKFKTDSLGNRYSHILDPITGYPSKTNLLSISVIAKDCMTADAYATAFKAMGLEKVKAFLINHPELKVFLIFENDDRELETLSLNGFPEE</sequence>
<proteinExistence type="inferred from homology"/>
<evidence type="ECO:0000256" key="7">
    <source>
        <dbReference type="ARBA" id="ARBA00022842"/>
    </source>
</evidence>
<evidence type="ECO:0000256" key="2">
    <source>
        <dbReference type="ARBA" id="ARBA00016337"/>
    </source>
</evidence>
<dbReference type="OrthoDB" id="9778595at2"/>
<dbReference type="PIRSF" id="PIRSF006268">
    <property type="entry name" value="ApbE"/>
    <property type="match status" value="1"/>
</dbReference>
<evidence type="ECO:0000256" key="8">
    <source>
        <dbReference type="ARBA" id="ARBA00031306"/>
    </source>
</evidence>
<dbReference type="PANTHER" id="PTHR30040:SF2">
    <property type="entry name" value="FAD:PROTEIN FMN TRANSFERASE"/>
    <property type="match status" value="1"/>
</dbReference>
<dbReference type="GO" id="GO:0016740">
    <property type="term" value="F:transferase activity"/>
    <property type="evidence" value="ECO:0007669"/>
    <property type="project" value="UniProtKB-UniRule"/>
</dbReference>